<dbReference type="AlphaFoldDB" id="A0A0V8JKJ0"/>
<evidence type="ECO:0000256" key="8">
    <source>
        <dbReference type="SAM" id="Phobius"/>
    </source>
</evidence>
<dbReference type="GO" id="GO:0015297">
    <property type="term" value="F:antiporter activity"/>
    <property type="evidence" value="ECO:0007669"/>
    <property type="project" value="UniProtKB-KW"/>
</dbReference>
<evidence type="ECO:0000256" key="1">
    <source>
        <dbReference type="ARBA" id="ARBA00004651"/>
    </source>
</evidence>
<name>A0A0V8JKJ0_9BACI</name>
<dbReference type="GO" id="GO:0008324">
    <property type="term" value="F:monoatomic cation transmembrane transporter activity"/>
    <property type="evidence" value="ECO:0007669"/>
    <property type="project" value="InterPro"/>
</dbReference>
<comment type="caution">
    <text evidence="9">The sequence shown here is derived from an EMBL/GenBank/DDBJ whole genome shotgun (WGS) entry which is preliminary data.</text>
</comment>
<evidence type="ECO:0000256" key="3">
    <source>
        <dbReference type="ARBA" id="ARBA00022449"/>
    </source>
</evidence>
<keyword evidence="3" id="KW-0813">Transport</keyword>
<evidence type="ECO:0000313" key="9">
    <source>
        <dbReference type="EMBL" id="KSU87389.1"/>
    </source>
</evidence>
<protein>
    <submittedName>
        <fullName evidence="9">Cation:proton antiporter</fullName>
    </submittedName>
</protein>
<keyword evidence="10" id="KW-1185">Reference proteome</keyword>
<dbReference type="PIRSF" id="PIRSF019239">
    <property type="entry name" value="MrpE"/>
    <property type="match status" value="1"/>
</dbReference>
<keyword evidence="7 8" id="KW-0472">Membrane</keyword>
<evidence type="ECO:0000256" key="4">
    <source>
        <dbReference type="ARBA" id="ARBA00022475"/>
    </source>
</evidence>
<dbReference type="Proteomes" id="UP000053681">
    <property type="component" value="Unassembled WGS sequence"/>
</dbReference>
<dbReference type="PANTHER" id="PTHR34584:SF1">
    <property type="entry name" value="NA(+)_H(+) ANTIPORTER SUBUNIT E1"/>
    <property type="match status" value="1"/>
</dbReference>
<dbReference type="GO" id="GO:0005886">
    <property type="term" value="C:plasma membrane"/>
    <property type="evidence" value="ECO:0007669"/>
    <property type="project" value="UniProtKB-SubCell"/>
</dbReference>
<dbReference type="RefSeq" id="WP_061785388.1">
    <property type="nucleotide sequence ID" value="NZ_KQ758660.1"/>
</dbReference>
<dbReference type="NCBIfam" id="NF009292">
    <property type="entry name" value="PRK12651.1-3"/>
    <property type="match status" value="1"/>
</dbReference>
<dbReference type="Pfam" id="PF01899">
    <property type="entry name" value="MNHE"/>
    <property type="match status" value="1"/>
</dbReference>
<proteinExistence type="inferred from homology"/>
<feature type="transmembrane region" description="Helical" evidence="8">
    <location>
        <begin position="28"/>
        <end position="45"/>
    </location>
</feature>
<reference evidence="9 10" key="1">
    <citation type="submission" date="2015-11" db="EMBL/GenBank/DDBJ databases">
        <title>Bacillus caseinolyticus sp nov.</title>
        <authorList>
            <person name="Dastager S.G."/>
            <person name="Mawlankar R."/>
        </authorList>
    </citation>
    <scope>NUCLEOTIDE SEQUENCE [LARGE SCALE GENOMIC DNA]</scope>
    <source>
        <strain evidence="9 10">SGD-V-76</strain>
    </source>
</reference>
<comment type="similarity">
    <text evidence="2">Belongs to the CPA3 antiporters (TC 2.A.63) subunit E family.</text>
</comment>
<gene>
    <name evidence="9" type="ORF">AS180_13420</name>
</gene>
<evidence type="ECO:0000256" key="7">
    <source>
        <dbReference type="ARBA" id="ARBA00023136"/>
    </source>
</evidence>
<sequence>MSFQLLLNVVIAVTWMFLRGIWTGPSFLIGFFWGAVMLFVFRRFFPQRFYLEKVFAVIKLLLIFLVELFKANIAVIQDVLRPKLNIKPAIFAMPTKLEKDWEVTTLSLLITLTPGTVVIDVSDDNSTLYIHAMNVDDIDEVIKDIQHSFEKAIMEVSR</sequence>
<organism evidence="9 10">
    <name type="scientific">Priestia veravalensis</name>
    <dbReference type="NCBI Taxonomy" id="1414648"/>
    <lineage>
        <taxon>Bacteria</taxon>
        <taxon>Bacillati</taxon>
        <taxon>Bacillota</taxon>
        <taxon>Bacilli</taxon>
        <taxon>Bacillales</taxon>
        <taxon>Bacillaceae</taxon>
        <taxon>Priestia</taxon>
    </lineage>
</organism>
<dbReference type="InterPro" id="IPR002758">
    <property type="entry name" value="Cation_antiport_E"/>
</dbReference>
<keyword evidence="6 8" id="KW-1133">Transmembrane helix</keyword>
<evidence type="ECO:0000256" key="2">
    <source>
        <dbReference type="ARBA" id="ARBA00006228"/>
    </source>
</evidence>
<accession>A0A0V8JKJ0</accession>
<evidence type="ECO:0000313" key="10">
    <source>
        <dbReference type="Proteomes" id="UP000053681"/>
    </source>
</evidence>
<evidence type="ECO:0000256" key="5">
    <source>
        <dbReference type="ARBA" id="ARBA00022692"/>
    </source>
</evidence>
<keyword evidence="3" id="KW-0050">Antiport</keyword>
<evidence type="ECO:0000256" key="6">
    <source>
        <dbReference type="ARBA" id="ARBA00022989"/>
    </source>
</evidence>
<keyword evidence="5 8" id="KW-0812">Transmembrane</keyword>
<keyword evidence="4" id="KW-1003">Cell membrane</keyword>
<comment type="subcellular location">
    <subcellularLocation>
        <location evidence="1">Cell membrane</location>
        <topology evidence="1">Multi-pass membrane protein</topology>
    </subcellularLocation>
</comment>
<dbReference type="EMBL" id="LNQP01000045">
    <property type="protein sequence ID" value="KSU87389.1"/>
    <property type="molecule type" value="Genomic_DNA"/>
</dbReference>
<feature type="transmembrane region" description="Helical" evidence="8">
    <location>
        <begin position="57"/>
        <end position="76"/>
    </location>
</feature>
<dbReference type="PANTHER" id="PTHR34584">
    <property type="entry name" value="NA(+)/H(+) ANTIPORTER SUBUNIT E1"/>
    <property type="match status" value="1"/>
</dbReference>